<evidence type="ECO:0000313" key="2">
    <source>
        <dbReference type="Proteomes" id="UP001732700"/>
    </source>
</evidence>
<dbReference type="EnsemblPlants" id="AVESA.00010b.r2.6AG1038980.1">
    <property type="protein sequence ID" value="AVESA.00010b.r2.6AG1038980.1.CDS.1"/>
    <property type="gene ID" value="AVESA.00010b.r2.6AG1038980"/>
</dbReference>
<reference evidence="1" key="2">
    <citation type="submission" date="2025-09" db="UniProtKB">
        <authorList>
            <consortium name="EnsemblPlants"/>
        </authorList>
    </citation>
    <scope>IDENTIFICATION</scope>
</reference>
<reference evidence="1" key="1">
    <citation type="submission" date="2021-05" db="EMBL/GenBank/DDBJ databases">
        <authorList>
            <person name="Scholz U."/>
            <person name="Mascher M."/>
            <person name="Fiebig A."/>
        </authorList>
    </citation>
    <scope>NUCLEOTIDE SEQUENCE [LARGE SCALE GENOMIC DNA]</scope>
</reference>
<proteinExistence type="predicted"/>
<evidence type="ECO:0000313" key="1">
    <source>
        <dbReference type="EnsemblPlants" id="AVESA.00010b.r2.6AG1038980.1.CDS.1"/>
    </source>
</evidence>
<name>A0ACD5YU76_AVESA</name>
<dbReference type="Proteomes" id="UP001732700">
    <property type="component" value="Chromosome 6A"/>
</dbReference>
<protein>
    <submittedName>
        <fullName evidence="1">Uncharacterized protein</fullName>
    </submittedName>
</protein>
<keyword evidence="2" id="KW-1185">Reference proteome</keyword>
<organism evidence="1 2">
    <name type="scientific">Avena sativa</name>
    <name type="common">Oat</name>
    <dbReference type="NCBI Taxonomy" id="4498"/>
    <lineage>
        <taxon>Eukaryota</taxon>
        <taxon>Viridiplantae</taxon>
        <taxon>Streptophyta</taxon>
        <taxon>Embryophyta</taxon>
        <taxon>Tracheophyta</taxon>
        <taxon>Spermatophyta</taxon>
        <taxon>Magnoliopsida</taxon>
        <taxon>Liliopsida</taxon>
        <taxon>Poales</taxon>
        <taxon>Poaceae</taxon>
        <taxon>BOP clade</taxon>
        <taxon>Pooideae</taxon>
        <taxon>Poodae</taxon>
        <taxon>Poeae</taxon>
        <taxon>Poeae Chloroplast Group 1 (Aveneae type)</taxon>
        <taxon>Aveninae</taxon>
        <taxon>Avena</taxon>
    </lineage>
</organism>
<sequence>MEDLAKAMKDMGETLGASIGAIKSLVDESQSILREIGNWKPQVDIALQDLRSDVNTLRQQLGRVALNPILELDPSTLQARAARPAMLDGGGAVPVIGDGGRGQFGHGVLHANRGQSDGALALPTPPAKGTLVDLDPHESSFLHRGASWSGGNRAPRPKLDFSSFTGERPKSWHRQCESYFRVFEIQPECWVDTATMHFVGAASMLLENCGMSVESLDWESLCALICNQFGRDEFQRLLRQLFSMKQTGSVVEYIQEFIEVMHALKAHTSAWDPELFPARFVDGLKDEIRVVVLVH</sequence>
<accession>A0ACD5YU76</accession>